<dbReference type="AlphaFoldDB" id="A0A834VFC7"/>
<accession>A0A834VFC7</accession>
<dbReference type="Pfam" id="PF00168">
    <property type="entry name" value="C2"/>
    <property type="match status" value="1"/>
</dbReference>
<keyword evidence="1" id="KW-0732">Signal</keyword>
<dbReference type="EnsemblMetazoa" id="SSS_6256s_mrna">
    <property type="protein sequence ID" value="KAF7494791.1"/>
    <property type="gene ID" value="SSS_6256"/>
</dbReference>
<reference evidence="3" key="2">
    <citation type="submission" date="2020-01" db="EMBL/GenBank/DDBJ databases">
        <authorList>
            <person name="Korhonen P.K.K."/>
            <person name="Guangxu M.G."/>
            <person name="Wang T.W."/>
            <person name="Stroehlein A.J.S."/>
            <person name="Young N.D."/>
            <person name="Ang C.-S.A."/>
            <person name="Fernando D.W.F."/>
            <person name="Lu H.L."/>
            <person name="Taylor S.T."/>
            <person name="Ehtesham M.E.M."/>
            <person name="Najaraj S.H.N."/>
            <person name="Harsha G.H.G."/>
            <person name="Madugundu A.M."/>
            <person name="Renuse S.R."/>
            <person name="Holt D.H."/>
            <person name="Pandey A.P."/>
            <person name="Papenfuss A.P."/>
            <person name="Gasser R.B.G."/>
            <person name="Fischer K.F."/>
        </authorList>
    </citation>
    <scope>NUCLEOTIDE SEQUENCE</scope>
    <source>
        <strain evidence="3">SSS_KF_BRIS2020</strain>
    </source>
</reference>
<dbReference type="SUPFAM" id="SSF49562">
    <property type="entry name" value="C2 domain (Calcium/lipid-binding domain, CaLB)"/>
    <property type="match status" value="1"/>
</dbReference>
<reference evidence="5" key="1">
    <citation type="journal article" date="2020" name="PLoS Negl. Trop. Dis.">
        <title>High-quality nuclear genome for Sarcoptes scabiei-A critical resource for a neglected parasite.</title>
        <authorList>
            <person name="Korhonen P.K."/>
            <person name="Gasser R.B."/>
            <person name="Ma G."/>
            <person name="Wang T."/>
            <person name="Stroehlein A.J."/>
            <person name="Young N.D."/>
            <person name="Ang C.S."/>
            <person name="Fernando D.D."/>
            <person name="Lu H.C."/>
            <person name="Taylor S."/>
            <person name="Reynolds S.L."/>
            <person name="Mofiz E."/>
            <person name="Najaraj S.H."/>
            <person name="Gowda H."/>
            <person name="Madugundu A."/>
            <person name="Renuse S."/>
            <person name="Holt D."/>
            <person name="Pandey A."/>
            <person name="Papenfuss A.T."/>
            <person name="Fischer K."/>
        </authorList>
    </citation>
    <scope>NUCLEOTIDE SEQUENCE [LARGE SCALE GENOMIC DNA]</scope>
</reference>
<dbReference type="InterPro" id="IPR035892">
    <property type="entry name" value="C2_domain_sf"/>
</dbReference>
<evidence type="ECO:0000313" key="3">
    <source>
        <dbReference type="EMBL" id="KAF7494791.1"/>
    </source>
</evidence>
<organism evidence="3">
    <name type="scientific">Sarcoptes scabiei</name>
    <name type="common">Itch mite</name>
    <name type="synonym">Acarus scabiei</name>
    <dbReference type="NCBI Taxonomy" id="52283"/>
    <lineage>
        <taxon>Eukaryota</taxon>
        <taxon>Metazoa</taxon>
        <taxon>Ecdysozoa</taxon>
        <taxon>Arthropoda</taxon>
        <taxon>Chelicerata</taxon>
        <taxon>Arachnida</taxon>
        <taxon>Acari</taxon>
        <taxon>Acariformes</taxon>
        <taxon>Sarcoptiformes</taxon>
        <taxon>Astigmata</taxon>
        <taxon>Psoroptidia</taxon>
        <taxon>Sarcoptoidea</taxon>
        <taxon>Sarcoptidae</taxon>
        <taxon>Sarcoptinae</taxon>
        <taxon>Sarcoptes</taxon>
    </lineage>
</organism>
<evidence type="ECO:0000313" key="5">
    <source>
        <dbReference type="Proteomes" id="UP000070412"/>
    </source>
</evidence>
<dbReference type="CDD" id="cd00030">
    <property type="entry name" value="C2"/>
    <property type="match status" value="1"/>
</dbReference>
<name>A0A834VFC7_SARSC</name>
<feature type="chain" id="PRO_5038259572" description="C2 domain-containing protein" evidence="1">
    <location>
        <begin position="19"/>
        <end position="226"/>
    </location>
</feature>
<dbReference type="InterPro" id="IPR000008">
    <property type="entry name" value="C2_dom"/>
</dbReference>
<sequence>MNFFHCLLLLIAGGLIEAYVVDQKAQNDCRQIHHCDVDTNGTHYSENGCHLTCCLHGHKYHHAMNENQICLVGNGAWHCKKGHCIPTENLGYIDVEIISAALSRPANAYATVCLQNNTDPVPLPIRDRSKCIQCSTQVKPHTARPVWHQICRGSGKYIFRKNSRVTFEVWDYQGSQIPNVFLGGSTLTIKKLLEFGDSGRAINMALFGSSFRGQLTGRITWTPLKK</sequence>
<dbReference type="SMART" id="SM00239">
    <property type="entry name" value="C2"/>
    <property type="match status" value="1"/>
</dbReference>
<proteinExistence type="predicted"/>
<evidence type="ECO:0000313" key="4">
    <source>
        <dbReference type="EnsemblMetazoa" id="KAF7494791.1"/>
    </source>
</evidence>
<dbReference type="Proteomes" id="UP000070412">
    <property type="component" value="Unassembled WGS sequence"/>
</dbReference>
<keyword evidence="5" id="KW-1185">Reference proteome</keyword>
<dbReference type="Gene3D" id="2.60.40.150">
    <property type="entry name" value="C2 domain"/>
    <property type="match status" value="1"/>
</dbReference>
<protein>
    <recommendedName>
        <fullName evidence="2">C2 domain-containing protein</fullName>
    </recommendedName>
</protein>
<evidence type="ECO:0000256" key="1">
    <source>
        <dbReference type="SAM" id="SignalP"/>
    </source>
</evidence>
<dbReference type="EMBL" id="WVUK01000052">
    <property type="protein sequence ID" value="KAF7494791.1"/>
    <property type="molecule type" value="Genomic_DNA"/>
</dbReference>
<evidence type="ECO:0000259" key="2">
    <source>
        <dbReference type="SMART" id="SM00239"/>
    </source>
</evidence>
<reference evidence="4" key="3">
    <citation type="submission" date="2022-06" db="UniProtKB">
        <authorList>
            <consortium name="EnsemblMetazoa"/>
        </authorList>
    </citation>
    <scope>IDENTIFICATION</scope>
</reference>
<feature type="domain" description="C2" evidence="2">
    <location>
        <begin position="92"/>
        <end position="201"/>
    </location>
</feature>
<gene>
    <name evidence="3" type="ORF">SSS_6256</name>
</gene>
<feature type="signal peptide" evidence="1">
    <location>
        <begin position="1"/>
        <end position="18"/>
    </location>
</feature>
<dbReference type="OrthoDB" id="6505726at2759"/>